<evidence type="ECO:0000313" key="1">
    <source>
        <dbReference type="EMBL" id="KAG2191562.1"/>
    </source>
</evidence>
<sequence length="146" mass="16987">MKETKILNPLPELTDSATDGAKERRKICKALGHDIKTYLADNSESLTNMNSTLSFDDFLMLFEIDYDQYLLAIRSTLFCTKVMLKQNLNEITINNYNPMIRHMHQANMDIEFILDPYACCMYIVDYINKSNKEITKILETETDLNL</sequence>
<dbReference type="EMBL" id="JAEPRD010000388">
    <property type="protein sequence ID" value="KAG2191562.1"/>
    <property type="molecule type" value="Genomic_DNA"/>
</dbReference>
<gene>
    <name evidence="1" type="ORF">INT47_006014</name>
</gene>
<dbReference type="Proteomes" id="UP000603453">
    <property type="component" value="Unassembled WGS sequence"/>
</dbReference>
<dbReference type="PANTHER" id="PTHR47642">
    <property type="entry name" value="ATP-DEPENDENT DNA HELICASE"/>
    <property type="match status" value="1"/>
</dbReference>
<accession>A0A8H7QFN8</accession>
<proteinExistence type="predicted"/>
<reference evidence="1" key="1">
    <citation type="submission" date="2020-12" db="EMBL/GenBank/DDBJ databases">
        <title>Metabolic potential, ecology and presence of endohyphal bacteria is reflected in genomic diversity of Mucoromycotina.</title>
        <authorList>
            <person name="Muszewska A."/>
            <person name="Okrasinska A."/>
            <person name="Steczkiewicz K."/>
            <person name="Drgas O."/>
            <person name="Orlowska M."/>
            <person name="Perlinska-Lenart U."/>
            <person name="Aleksandrzak-Piekarczyk T."/>
            <person name="Szatraj K."/>
            <person name="Zielenkiewicz U."/>
            <person name="Pilsyk S."/>
            <person name="Malc E."/>
            <person name="Mieczkowski P."/>
            <person name="Kruszewska J.S."/>
            <person name="Biernat P."/>
            <person name="Pawlowska J."/>
        </authorList>
    </citation>
    <scope>NUCLEOTIDE SEQUENCE</scope>
    <source>
        <strain evidence="1">WA0000017839</strain>
    </source>
</reference>
<keyword evidence="2" id="KW-1185">Reference proteome</keyword>
<name>A0A8H7QFN8_9FUNG</name>
<dbReference type="AlphaFoldDB" id="A0A8H7QFN8"/>
<organism evidence="1 2">
    <name type="scientific">Mucor saturninus</name>
    <dbReference type="NCBI Taxonomy" id="64648"/>
    <lineage>
        <taxon>Eukaryota</taxon>
        <taxon>Fungi</taxon>
        <taxon>Fungi incertae sedis</taxon>
        <taxon>Mucoromycota</taxon>
        <taxon>Mucoromycotina</taxon>
        <taxon>Mucoromycetes</taxon>
        <taxon>Mucorales</taxon>
        <taxon>Mucorineae</taxon>
        <taxon>Mucoraceae</taxon>
        <taxon>Mucor</taxon>
    </lineage>
</organism>
<dbReference type="InterPro" id="IPR051055">
    <property type="entry name" value="PIF1_helicase"/>
</dbReference>
<dbReference type="PANTHER" id="PTHR47642:SF5">
    <property type="entry name" value="ATP-DEPENDENT DNA HELICASE"/>
    <property type="match status" value="1"/>
</dbReference>
<protein>
    <submittedName>
        <fullName evidence="1">Uncharacterized protein</fullName>
    </submittedName>
</protein>
<comment type="caution">
    <text evidence="1">The sequence shown here is derived from an EMBL/GenBank/DDBJ whole genome shotgun (WGS) entry which is preliminary data.</text>
</comment>
<evidence type="ECO:0000313" key="2">
    <source>
        <dbReference type="Proteomes" id="UP000603453"/>
    </source>
</evidence>
<dbReference type="OrthoDB" id="10036850at2759"/>